<evidence type="ECO:0000313" key="1">
    <source>
        <dbReference type="EMBL" id="GIX96079.1"/>
    </source>
</evidence>
<protein>
    <submittedName>
        <fullName evidence="1">Uncharacterized protein</fullName>
    </submittedName>
</protein>
<proteinExistence type="predicted"/>
<dbReference type="Proteomes" id="UP001054945">
    <property type="component" value="Unassembled WGS sequence"/>
</dbReference>
<comment type="caution">
    <text evidence="1">The sequence shown here is derived from an EMBL/GenBank/DDBJ whole genome shotgun (WGS) entry which is preliminary data.</text>
</comment>
<organism evidence="1 2">
    <name type="scientific">Caerostris extrusa</name>
    <name type="common">Bark spider</name>
    <name type="synonym">Caerostris bankana</name>
    <dbReference type="NCBI Taxonomy" id="172846"/>
    <lineage>
        <taxon>Eukaryota</taxon>
        <taxon>Metazoa</taxon>
        <taxon>Ecdysozoa</taxon>
        <taxon>Arthropoda</taxon>
        <taxon>Chelicerata</taxon>
        <taxon>Arachnida</taxon>
        <taxon>Araneae</taxon>
        <taxon>Araneomorphae</taxon>
        <taxon>Entelegynae</taxon>
        <taxon>Araneoidea</taxon>
        <taxon>Araneidae</taxon>
        <taxon>Caerostris</taxon>
    </lineage>
</organism>
<reference evidence="1 2" key="1">
    <citation type="submission" date="2021-06" db="EMBL/GenBank/DDBJ databases">
        <title>Caerostris extrusa draft genome.</title>
        <authorList>
            <person name="Kono N."/>
            <person name="Arakawa K."/>
        </authorList>
    </citation>
    <scope>NUCLEOTIDE SEQUENCE [LARGE SCALE GENOMIC DNA]</scope>
</reference>
<evidence type="ECO:0000313" key="2">
    <source>
        <dbReference type="Proteomes" id="UP001054945"/>
    </source>
</evidence>
<accession>A0AAV4PHI0</accession>
<keyword evidence="2" id="KW-1185">Reference proteome</keyword>
<dbReference type="AlphaFoldDB" id="A0AAV4PHI0"/>
<gene>
    <name evidence="1" type="ORF">CEXT_452571</name>
</gene>
<name>A0AAV4PHI0_CAEEX</name>
<dbReference type="EMBL" id="BPLR01004607">
    <property type="protein sequence ID" value="GIX96079.1"/>
    <property type="molecule type" value="Genomic_DNA"/>
</dbReference>
<sequence length="84" mass="9412">MSYSKNTHYRRYTFWEPAATWGLWSKLPSAGSNTLFSLPPPPPPRCVLVEVSPPLCKPDPIFSFFAQSRPAKKGNRGVAFLEEG</sequence>